<dbReference type="PATRIC" id="fig|36847.3.peg.3015"/>
<evidence type="ECO:0000313" key="14">
    <source>
        <dbReference type="Proteomes" id="UP000070539"/>
    </source>
</evidence>
<dbReference type="InterPro" id="IPR001783">
    <property type="entry name" value="Lumazine-bd"/>
</dbReference>
<dbReference type="STRING" id="36847.CLNEO_25720"/>
<keyword evidence="9" id="KW-0677">Repeat</keyword>
<reference evidence="13 14" key="1">
    <citation type="submission" date="2016-01" db="EMBL/GenBank/DDBJ databases">
        <title>Genome sequence of Clostridium neopropionicum X4, DSM-3847.</title>
        <authorList>
            <person name="Poehlein A."/>
            <person name="Beck M.H."/>
            <person name="Bengelsdorf F.R."/>
            <person name="Daniel R."/>
            <person name="Duerre P."/>
        </authorList>
    </citation>
    <scope>NUCLEOTIDE SEQUENCE [LARGE SCALE GENOMIC DNA]</scope>
    <source>
        <strain evidence="13 14">DSM-3847</strain>
    </source>
</reference>
<dbReference type="CDD" id="cd00402">
    <property type="entry name" value="Riboflavin_synthase_like"/>
    <property type="match status" value="1"/>
</dbReference>
<dbReference type="InterPro" id="IPR017938">
    <property type="entry name" value="Riboflavin_synthase-like_b-brl"/>
</dbReference>
<comment type="function">
    <text evidence="2">Catalyzes the dismutation of two molecules of 6,7-dimethyl-8-ribityllumazine, resulting in the formation of riboflavin and 5-amino-6-(D-ribitylamino)uracil.</text>
</comment>
<evidence type="ECO:0000256" key="6">
    <source>
        <dbReference type="ARBA" id="ARBA00013950"/>
    </source>
</evidence>
<dbReference type="NCBIfam" id="TIGR00187">
    <property type="entry name" value="ribE"/>
    <property type="match status" value="1"/>
</dbReference>
<dbReference type="RefSeq" id="WP_066089938.1">
    <property type="nucleotide sequence ID" value="NZ_LRVM01000011.1"/>
</dbReference>
<feature type="domain" description="Lumazine-binding" evidence="12">
    <location>
        <begin position="1"/>
        <end position="96"/>
    </location>
</feature>
<organism evidence="13 14">
    <name type="scientific">Anaerotignum neopropionicum</name>
    <dbReference type="NCBI Taxonomy" id="36847"/>
    <lineage>
        <taxon>Bacteria</taxon>
        <taxon>Bacillati</taxon>
        <taxon>Bacillota</taxon>
        <taxon>Clostridia</taxon>
        <taxon>Lachnospirales</taxon>
        <taxon>Anaerotignaceae</taxon>
        <taxon>Anaerotignum</taxon>
    </lineage>
</organism>
<comment type="pathway">
    <text evidence="3">Cofactor biosynthesis; riboflavin biosynthesis; riboflavin from 2-hydroxy-3-oxobutyl phosphate and 5-amino-6-(D-ribitylamino)uracil: step 2/2.</text>
</comment>
<dbReference type="EC" id="2.5.1.9" evidence="5 10"/>
<evidence type="ECO:0000256" key="5">
    <source>
        <dbReference type="ARBA" id="ARBA00012827"/>
    </source>
</evidence>
<evidence type="ECO:0000256" key="9">
    <source>
        <dbReference type="ARBA" id="ARBA00022737"/>
    </source>
</evidence>
<evidence type="ECO:0000256" key="8">
    <source>
        <dbReference type="ARBA" id="ARBA00022679"/>
    </source>
</evidence>
<dbReference type="PANTHER" id="PTHR21098">
    <property type="entry name" value="RIBOFLAVIN SYNTHASE ALPHA CHAIN"/>
    <property type="match status" value="1"/>
</dbReference>
<evidence type="ECO:0000256" key="1">
    <source>
        <dbReference type="ARBA" id="ARBA00000968"/>
    </source>
</evidence>
<keyword evidence="8 13" id="KW-0808">Transferase</keyword>
<comment type="caution">
    <text evidence="13">The sequence shown here is derived from an EMBL/GenBank/DDBJ whole genome shotgun (WGS) entry which is preliminary data.</text>
</comment>
<keyword evidence="7" id="KW-0686">Riboflavin biosynthesis</keyword>
<dbReference type="EMBL" id="LRVM01000011">
    <property type="protein sequence ID" value="KXL52056.1"/>
    <property type="molecule type" value="Genomic_DNA"/>
</dbReference>
<dbReference type="GO" id="GO:0004746">
    <property type="term" value="F:riboflavin synthase activity"/>
    <property type="evidence" value="ECO:0007669"/>
    <property type="project" value="UniProtKB-UniRule"/>
</dbReference>
<feature type="repeat" description="Lumazine-binding" evidence="11">
    <location>
        <begin position="1"/>
        <end position="96"/>
    </location>
</feature>
<dbReference type="PANTHER" id="PTHR21098:SF12">
    <property type="entry name" value="RIBOFLAVIN SYNTHASE"/>
    <property type="match status" value="1"/>
</dbReference>
<evidence type="ECO:0000256" key="2">
    <source>
        <dbReference type="ARBA" id="ARBA00002803"/>
    </source>
</evidence>
<protein>
    <recommendedName>
        <fullName evidence="6 10">Riboflavin synthase</fullName>
        <ecNumber evidence="5 10">2.5.1.9</ecNumber>
    </recommendedName>
</protein>
<dbReference type="PROSITE" id="PS51177">
    <property type="entry name" value="LUMAZINE_BIND"/>
    <property type="match status" value="2"/>
</dbReference>
<dbReference type="FunFam" id="2.40.30.20:FF:000004">
    <property type="entry name" value="Riboflavin synthase, alpha subunit"/>
    <property type="match status" value="1"/>
</dbReference>
<dbReference type="SUPFAM" id="SSF63380">
    <property type="entry name" value="Riboflavin synthase domain-like"/>
    <property type="match status" value="2"/>
</dbReference>
<evidence type="ECO:0000259" key="12">
    <source>
        <dbReference type="PROSITE" id="PS51177"/>
    </source>
</evidence>
<evidence type="ECO:0000313" key="13">
    <source>
        <dbReference type="EMBL" id="KXL52056.1"/>
    </source>
</evidence>
<comment type="catalytic activity">
    <reaction evidence="1">
        <text>2 6,7-dimethyl-8-(1-D-ribityl)lumazine + H(+) = 5-amino-6-(D-ribitylamino)uracil + riboflavin</text>
        <dbReference type="Rhea" id="RHEA:20772"/>
        <dbReference type="ChEBI" id="CHEBI:15378"/>
        <dbReference type="ChEBI" id="CHEBI:15934"/>
        <dbReference type="ChEBI" id="CHEBI:57986"/>
        <dbReference type="ChEBI" id="CHEBI:58201"/>
        <dbReference type="EC" id="2.5.1.9"/>
    </reaction>
</comment>
<dbReference type="InterPro" id="IPR023366">
    <property type="entry name" value="ATP_synth_asu-like_sf"/>
</dbReference>
<dbReference type="PIRSF" id="PIRSF000498">
    <property type="entry name" value="Riboflavin_syn_A"/>
    <property type="match status" value="1"/>
</dbReference>
<evidence type="ECO:0000256" key="3">
    <source>
        <dbReference type="ARBA" id="ARBA00004887"/>
    </source>
</evidence>
<dbReference type="AlphaFoldDB" id="A0A136WC86"/>
<sequence length="213" mass="22960">MFTGLIEEIGVIDKITSQNSGGQLVINAKIIQEGAMLGDSIAVNGVCLTVTNLTKTTFTADVMPETLKRSNLGSLKKGAPVHLERAMAANGRFGGHMVSGHIDGTGIISAKKQEGNAIRLFIQADAVLLRQIIEKGSIAIDGVSLTVISVDQEQFSVGIIPHTGTQTTLLDKKTGDKVNLETDIIAKYIQRFLENNNEKQKPLTLEFLRENGF</sequence>
<proteinExistence type="predicted"/>
<dbReference type="FunFam" id="2.40.30.20:FF:000003">
    <property type="entry name" value="Riboflavin synthase, alpha subunit"/>
    <property type="match status" value="1"/>
</dbReference>
<dbReference type="NCBIfam" id="NF006767">
    <property type="entry name" value="PRK09289.1"/>
    <property type="match status" value="1"/>
</dbReference>
<dbReference type="Pfam" id="PF00677">
    <property type="entry name" value="Lum_binding"/>
    <property type="match status" value="2"/>
</dbReference>
<accession>A0A136WC86</accession>
<dbReference type="Proteomes" id="UP000070539">
    <property type="component" value="Unassembled WGS sequence"/>
</dbReference>
<comment type="subunit">
    <text evidence="4">Homotrimer.</text>
</comment>
<evidence type="ECO:0000256" key="7">
    <source>
        <dbReference type="ARBA" id="ARBA00022619"/>
    </source>
</evidence>
<evidence type="ECO:0000256" key="11">
    <source>
        <dbReference type="PROSITE-ProRule" id="PRU00524"/>
    </source>
</evidence>
<dbReference type="Gene3D" id="2.40.30.20">
    <property type="match status" value="2"/>
</dbReference>
<feature type="repeat" description="Lumazine-binding" evidence="11">
    <location>
        <begin position="97"/>
        <end position="193"/>
    </location>
</feature>
<evidence type="ECO:0000256" key="4">
    <source>
        <dbReference type="ARBA" id="ARBA00011233"/>
    </source>
</evidence>
<dbReference type="InterPro" id="IPR026017">
    <property type="entry name" value="Lumazine-bd_dom"/>
</dbReference>
<gene>
    <name evidence="13" type="primary">ribE</name>
    <name evidence="13" type="ORF">CLNEO_25720</name>
</gene>
<dbReference type="GO" id="GO:0009231">
    <property type="term" value="P:riboflavin biosynthetic process"/>
    <property type="evidence" value="ECO:0007669"/>
    <property type="project" value="UniProtKB-KW"/>
</dbReference>
<evidence type="ECO:0000256" key="10">
    <source>
        <dbReference type="NCBIfam" id="TIGR00187"/>
    </source>
</evidence>
<keyword evidence="14" id="KW-1185">Reference proteome</keyword>
<dbReference type="OrthoDB" id="9788537at2"/>
<feature type="domain" description="Lumazine-binding" evidence="12">
    <location>
        <begin position="97"/>
        <end position="193"/>
    </location>
</feature>
<name>A0A136WC86_9FIRM</name>